<reference evidence="1 2" key="1">
    <citation type="submission" date="2019-03" db="EMBL/GenBank/DDBJ databases">
        <title>First draft genome of Liparis tanakae, snailfish: a comprehensive survey of snailfish specific genes.</title>
        <authorList>
            <person name="Kim W."/>
            <person name="Song I."/>
            <person name="Jeong J.-H."/>
            <person name="Kim D."/>
            <person name="Kim S."/>
            <person name="Ryu S."/>
            <person name="Song J.Y."/>
            <person name="Lee S.K."/>
        </authorList>
    </citation>
    <scope>NUCLEOTIDE SEQUENCE [LARGE SCALE GENOMIC DNA]</scope>
    <source>
        <tissue evidence="1">Muscle</tissue>
    </source>
</reference>
<comment type="caution">
    <text evidence="1">The sequence shown here is derived from an EMBL/GenBank/DDBJ whole genome shotgun (WGS) entry which is preliminary data.</text>
</comment>
<gene>
    <name evidence="1" type="ORF">EYF80_062905</name>
</gene>
<keyword evidence="2" id="KW-1185">Reference proteome</keyword>
<dbReference type="EMBL" id="SRLO01009186">
    <property type="protein sequence ID" value="TNN26952.1"/>
    <property type="molecule type" value="Genomic_DNA"/>
</dbReference>
<accession>A0A4Z2EF57</accession>
<evidence type="ECO:0000313" key="2">
    <source>
        <dbReference type="Proteomes" id="UP000314294"/>
    </source>
</evidence>
<evidence type="ECO:0000313" key="1">
    <source>
        <dbReference type="EMBL" id="TNN26952.1"/>
    </source>
</evidence>
<proteinExistence type="predicted"/>
<protein>
    <submittedName>
        <fullName evidence="1">Uncharacterized protein</fullName>
    </submittedName>
</protein>
<dbReference type="Proteomes" id="UP000314294">
    <property type="component" value="Unassembled WGS sequence"/>
</dbReference>
<organism evidence="1 2">
    <name type="scientific">Liparis tanakae</name>
    <name type="common">Tanaka's snailfish</name>
    <dbReference type="NCBI Taxonomy" id="230148"/>
    <lineage>
        <taxon>Eukaryota</taxon>
        <taxon>Metazoa</taxon>
        <taxon>Chordata</taxon>
        <taxon>Craniata</taxon>
        <taxon>Vertebrata</taxon>
        <taxon>Euteleostomi</taxon>
        <taxon>Actinopterygii</taxon>
        <taxon>Neopterygii</taxon>
        <taxon>Teleostei</taxon>
        <taxon>Neoteleostei</taxon>
        <taxon>Acanthomorphata</taxon>
        <taxon>Eupercaria</taxon>
        <taxon>Perciformes</taxon>
        <taxon>Cottioidei</taxon>
        <taxon>Cottales</taxon>
        <taxon>Liparidae</taxon>
        <taxon>Liparis</taxon>
    </lineage>
</organism>
<dbReference type="AlphaFoldDB" id="A0A4Z2EF57"/>
<name>A0A4Z2EF57_9TELE</name>
<sequence length="59" mass="7219">MWTHARAHARTRRTNIQTSRSRLVRNFLFETRWERYPPRARAHKVRTRTRVQTRASMGV</sequence>